<dbReference type="RefSeq" id="WP_106263427.1">
    <property type="nucleotide sequence ID" value="NZ_PVTQ01000003.1"/>
</dbReference>
<name>A0A2T0WYJ4_9RHOB</name>
<dbReference type="Proteomes" id="UP000238392">
    <property type="component" value="Unassembled WGS sequence"/>
</dbReference>
<evidence type="ECO:0000313" key="1">
    <source>
        <dbReference type="EMBL" id="PRY91768.1"/>
    </source>
</evidence>
<dbReference type="EMBL" id="PVTQ01000003">
    <property type="protein sequence ID" value="PRY91768.1"/>
    <property type="molecule type" value="Genomic_DNA"/>
</dbReference>
<dbReference type="AlphaFoldDB" id="A0A2T0WYJ4"/>
<reference evidence="1 2" key="1">
    <citation type="submission" date="2018-03" db="EMBL/GenBank/DDBJ databases">
        <title>Genomic Encyclopedia of Archaeal and Bacterial Type Strains, Phase II (KMG-II): from individual species to whole genera.</title>
        <authorList>
            <person name="Goeker M."/>
        </authorList>
    </citation>
    <scope>NUCLEOTIDE SEQUENCE [LARGE SCALE GENOMIC DNA]</scope>
    <source>
        <strain evidence="1 2">DSM 100212</strain>
    </source>
</reference>
<protein>
    <recommendedName>
        <fullName evidence="3">Translocase</fullName>
    </recommendedName>
</protein>
<organism evidence="1 2">
    <name type="scientific">Donghicola tyrosinivorans</name>
    <dbReference type="NCBI Taxonomy" id="1652492"/>
    <lineage>
        <taxon>Bacteria</taxon>
        <taxon>Pseudomonadati</taxon>
        <taxon>Pseudomonadota</taxon>
        <taxon>Alphaproteobacteria</taxon>
        <taxon>Rhodobacterales</taxon>
        <taxon>Roseobacteraceae</taxon>
        <taxon>Donghicola</taxon>
    </lineage>
</organism>
<comment type="caution">
    <text evidence="1">The sequence shown here is derived from an EMBL/GenBank/DDBJ whole genome shotgun (WGS) entry which is preliminary data.</text>
</comment>
<sequence length="316" mass="32898">MKGTTSRYFLAATLAATAIGVGAVMQYGPVIVQATLGGNIPMRTPAPPSDPAVSMTAMLPLARISNVVDVVAAEDVTAIELAAAPAQPEASCAPKLVAEPAVAAMVTLSLDAPCHADSTVTIHHNGMMFTEATDTDGLLSVTVPALTEYAMFFADFEDGAAAVASTQVSSVYFYDRAAVQWQGDAGIELHAREFSDSYEGPGHVWFAAARDTSTAVTGQGGMMVRLGNPALPNARIAEVYTFPSGTSQNFGDVLLSVEAEVTAANCNNDIHAQVLQTRGETSMSVKDLTIAVPACDAVGDYLVLQNLLEDLKIAAK</sequence>
<keyword evidence="2" id="KW-1185">Reference proteome</keyword>
<evidence type="ECO:0008006" key="3">
    <source>
        <dbReference type="Google" id="ProtNLM"/>
    </source>
</evidence>
<accession>A0A2T0WYJ4</accession>
<gene>
    <name evidence="1" type="ORF">CLV74_103357</name>
</gene>
<dbReference type="OrthoDB" id="7956241at2"/>
<evidence type="ECO:0000313" key="2">
    <source>
        <dbReference type="Proteomes" id="UP000238392"/>
    </source>
</evidence>
<proteinExistence type="predicted"/>